<dbReference type="AlphaFoldDB" id="A0A7X0VGX1"/>
<gene>
    <name evidence="2" type="ORF">H7C19_21805</name>
</gene>
<proteinExistence type="predicted"/>
<feature type="transmembrane region" description="Helical" evidence="1">
    <location>
        <begin position="7"/>
        <end position="26"/>
    </location>
</feature>
<feature type="transmembrane region" description="Helical" evidence="1">
    <location>
        <begin position="46"/>
        <end position="66"/>
    </location>
</feature>
<accession>A0A7X0VGX1</accession>
<keyword evidence="1" id="KW-1133">Transmembrane helix</keyword>
<dbReference type="Proteomes" id="UP000547209">
    <property type="component" value="Unassembled WGS sequence"/>
</dbReference>
<organism evidence="2 3">
    <name type="scientific">Cohnella nanjingensis</name>
    <dbReference type="NCBI Taxonomy" id="1387779"/>
    <lineage>
        <taxon>Bacteria</taxon>
        <taxon>Bacillati</taxon>
        <taxon>Bacillota</taxon>
        <taxon>Bacilli</taxon>
        <taxon>Bacillales</taxon>
        <taxon>Paenibacillaceae</taxon>
        <taxon>Cohnella</taxon>
    </lineage>
</organism>
<feature type="transmembrane region" description="Helical" evidence="1">
    <location>
        <begin position="73"/>
        <end position="94"/>
    </location>
</feature>
<dbReference type="EMBL" id="JACJVP010000037">
    <property type="protein sequence ID" value="MBB6673316.1"/>
    <property type="molecule type" value="Genomic_DNA"/>
</dbReference>
<name>A0A7X0VGX1_9BACL</name>
<sequence length="139" mass="15994">MRYAIKLQIVSAGFAFALFAALELMMNVYRIGRWTGWEIDTVNRTLLWIYIGGFFLSSFLFPLILLRWLEGRWANFWSLLLWMPYFLLFAYTFAEGFPITDPGEYPNPIAGLIAIGAFVLYPIYLGLLNLAANAVRTFS</sequence>
<keyword evidence="3" id="KW-1185">Reference proteome</keyword>
<evidence type="ECO:0000313" key="3">
    <source>
        <dbReference type="Proteomes" id="UP000547209"/>
    </source>
</evidence>
<keyword evidence="1" id="KW-0472">Membrane</keyword>
<protein>
    <submittedName>
        <fullName evidence="2">Uncharacterized protein</fullName>
    </submittedName>
</protein>
<reference evidence="2 3" key="1">
    <citation type="submission" date="2020-08" db="EMBL/GenBank/DDBJ databases">
        <title>Cohnella phylogeny.</title>
        <authorList>
            <person name="Dunlap C."/>
        </authorList>
    </citation>
    <scope>NUCLEOTIDE SEQUENCE [LARGE SCALE GENOMIC DNA]</scope>
    <source>
        <strain evidence="2 3">DSM 28246</strain>
    </source>
</reference>
<comment type="caution">
    <text evidence="2">The sequence shown here is derived from an EMBL/GenBank/DDBJ whole genome shotgun (WGS) entry which is preliminary data.</text>
</comment>
<keyword evidence="1" id="KW-0812">Transmembrane</keyword>
<evidence type="ECO:0000313" key="2">
    <source>
        <dbReference type="EMBL" id="MBB6673316.1"/>
    </source>
</evidence>
<evidence type="ECO:0000256" key="1">
    <source>
        <dbReference type="SAM" id="Phobius"/>
    </source>
</evidence>
<dbReference type="RefSeq" id="WP_185671185.1">
    <property type="nucleotide sequence ID" value="NZ_JACJVP010000037.1"/>
</dbReference>
<feature type="transmembrane region" description="Helical" evidence="1">
    <location>
        <begin position="109"/>
        <end position="132"/>
    </location>
</feature>